<evidence type="ECO:0000256" key="2">
    <source>
        <dbReference type="ARBA" id="ARBA00022692"/>
    </source>
</evidence>
<feature type="region of interest" description="Disordered" evidence="6">
    <location>
        <begin position="307"/>
        <end position="342"/>
    </location>
</feature>
<gene>
    <name evidence="9" type="primary">LOC118426970</name>
</gene>
<dbReference type="KEGG" id="bfo:118426970"/>
<dbReference type="PROSITE" id="PS50004">
    <property type="entry name" value="C2"/>
    <property type="match status" value="1"/>
</dbReference>
<dbReference type="SMART" id="SM00239">
    <property type="entry name" value="C2"/>
    <property type="match status" value="1"/>
</dbReference>
<dbReference type="CDD" id="cd04017">
    <property type="entry name" value="C2D_Ferlin"/>
    <property type="match status" value="1"/>
</dbReference>
<protein>
    <submittedName>
        <fullName evidence="9">Myoferlin-like</fullName>
    </submittedName>
</protein>
<dbReference type="InterPro" id="IPR012561">
    <property type="entry name" value="Ferlin_B-domain"/>
</dbReference>
<dbReference type="SMART" id="SM01201">
    <property type="entry name" value="FerB"/>
    <property type="match status" value="1"/>
</dbReference>
<evidence type="ECO:0000313" key="9">
    <source>
        <dbReference type="RefSeq" id="XP_035692496.1"/>
    </source>
</evidence>
<sequence>MNTGKIDFLLPQLSLPDIFLWLVINDKRVAYRRIKPAQVFYCSEERSCGDLCGAVHYVNLKEPESKKTRDGRSPCLLRMKAWFSEDSDDTEFLHQLNGQKLSMLMKYDNDAQRIFSNTLPRGLTVEEHEIEDEATSAGPMYRVVTEQGDTSGLSVLHVLENTGDVDMNPLPSLYLLTEGHEYELHCYIYQARDLQSADRDGMDGKSKKISTRCLHSCDHDVKTSPMVDDPFLSVFFSCRNQRTKVVKKTLNPVWDQTLVFKDLRIYGTPETVAANPPPVVVQVYDHDLWRNEHLGSVEMTPLVAKDGEQQGDTKLRWHPISVGGWTSGNATRASASEGRQRP</sequence>
<evidence type="ECO:0000256" key="6">
    <source>
        <dbReference type="SAM" id="MobiDB-lite"/>
    </source>
</evidence>
<evidence type="ECO:0000259" key="7">
    <source>
        <dbReference type="PROSITE" id="PS50004"/>
    </source>
</evidence>
<dbReference type="OrthoDB" id="270970at2759"/>
<dbReference type="InterPro" id="IPR037721">
    <property type="entry name" value="Ferlin"/>
</dbReference>
<reference evidence="8" key="1">
    <citation type="journal article" date="2020" name="Nat. Ecol. Evol.">
        <title>Deeply conserved synteny resolves early events in vertebrate evolution.</title>
        <authorList>
            <person name="Simakov O."/>
            <person name="Marletaz F."/>
            <person name="Yue J.X."/>
            <person name="O'Connell B."/>
            <person name="Jenkins J."/>
            <person name="Brandt A."/>
            <person name="Calef R."/>
            <person name="Tung C.H."/>
            <person name="Huang T.K."/>
            <person name="Schmutz J."/>
            <person name="Satoh N."/>
            <person name="Yu J.K."/>
            <person name="Putnam N.H."/>
            <person name="Green R.E."/>
            <person name="Rokhsar D.S."/>
        </authorList>
    </citation>
    <scope>NUCLEOTIDE SEQUENCE [LARGE SCALE GENOMIC DNA]</scope>
    <source>
        <strain evidence="8">S238N-H82</strain>
    </source>
</reference>
<evidence type="ECO:0000256" key="1">
    <source>
        <dbReference type="ARBA" id="ARBA00004167"/>
    </source>
</evidence>
<proteinExistence type="predicted"/>
<dbReference type="Pfam" id="PF00168">
    <property type="entry name" value="C2"/>
    <property type="match status" value="1"/>
</dbReference>
<evidence type="ECO:0000313" key="8">
    <source>
        <dbReference type="Proteomes" id="UP000001554"/>
    </source>
</evidence>
<dbReference type="Proteomes" id="UP000001554">
    <property type="component" value="Chromosome 12"/>
</dbReference>
<reference evidence="9" key="2">
    <citation type="submission" date="2025-08" db="UniProtKB">
        <authorList>
            <consortium name="RefSeq"/>
        </authorList>
    </citation>
    <scope>IDENTIFICATION</scope>
    <source>
        <strain evidence="9">S238N-H82</strain>
        <tissue evidence="9">Testes</tissue>
    </source>
</reference>
<dbReference type="InterPro" id="IPR037723">
    <property type="entry name" value="C2D_Ferlin"/>
</dbReference>
<evidence type="ECO:0000256" key="3">
    <source>
        <dbReference type="ARBA" id="ARBA00022737"/>
    </source>
</evidence>
<keyword evidence="4" id="KW-1133">Transmembrane helix</keyword>
<dbReference type="GO" id="GO:0016020">
    <property type="term" value="C:membrane"/>
    <property type="evidence" value="ECO:0007669"/>
    <property type="project" value="UniProtKB-SubCell"/>
</dbReference>
<comment type="subcellular location">
    <subcellularLocation>
        <location evidence="1">Membrane</location>
        <topology evidence="1">Single-pass membrane protein</topology>
    </subcellularLocation>
</comment>
<organism evidence="8 9">
    <name type="scientific">Branchiostoma floridae</name>
    <name type="common">Florida lancelet</name>
    <name type="synonym">Amphioxus</name>
    <dbReference type="NCBI Taxonomy" id="7739"/>
    <lineage>
        <taxon>Eukaryota</taxon>
        <taxon>Metazoa</taxon>
        <taxon>Chordata</taxon>
        <taxon>Cephalochordata</taxon>
        <taxon>Leptocardii</taxon>
        <taxon>Amphioxiformes</taxon>
        <taxon>Branchiostomatidae</taxon>
        <taxon>Branchiostoma</taxon>
    </lineage>
</organism>
<dbReference type="GeneID" id="118426970"/>
<dbReference type="RefSeq" id="XP_035692496.1">
    <property type="nucleotide sequence ID" value="XM_035836603.1"/>
</dbReference>
<dbReference type="PANTHER" id="PTHR12546:SF33">
    <property type="entry name" value="SPERM VESICLE FUSION PROTEIN FER-1"/>
    <property type="match status" value="1"/>
</dbReference>
<dbReference type="SUPFAM" id="SSF49562">
    <property type="entry name" value="C2 domain (Calcium/lipid-binding domain, CaLB)"/>
    <property type="match status" value="1"/>
</dbReference>
<dbReference type="InterPro" id="IPR035892">
    <property type="entry name" value="C2_domain_sf"/>
</dbReference>
<evidence type="ECO:0000256" key="5">
    <source>
        <dbReference type="ARBA" id="ARBA00023136"/>
    </source>
</evidence>
<dbReference type="PANTHER" id="PTHR12546">
    <property type="entry name" value="FER-1-LIKE"/>
    <property type="match status" value="1"/>
</dbReference>
<dbReference type="AlphaFoldDB" id="A0A9J7N5Q2"/>
<keyword evidence="3" id="KW-0677">Repeat</keyword>
<feature type="domain" description="C2" evidence="7">
    <location>
        <begin position="161"/>
        <end position="318"/>
    </location>
</feature>
<keyword evidence="8" id="KW-1185">Reference proteome</keyword>
<evidence type="ECO:0000256" key="4">
    <source>
        <dbReference type="ARBA" id="ARBA00022989"/>
    </source>
</evidence>
<name>A0A9J7N5Q2_BRAFL</name>
<dbReference type="Gene3D" id="2.60.40.150">
    <property type="entry name" value="C2 domain"/>
    <property type="match status" value="1"/>
</dbReference>
<dbReference type="InterPro" id="IPR000008">
    <property type="entry name" value="C2_dom"/>
</dbReference>
<accession>A0A9J7N5Q2</accession>
<dbReference type="Pfam" id="PF08150">
    <property type="entry name" value="FerB"/>
    <property type="match status" value="1"/>
</dbReference>
<keyword evidence="5" id="KW-0472">Membrane</keyword>
<keyword evidence="2" id="KW-0812">Transmembrane</keyword>